<keyword evidence="2" id="KW-1185">Reference proteome</keyword>
<organism evidence="1 2">
    <name type="scientific">Dryococelus australis</name>
    <dbReference type="NCBI Taxonomy" id="614101"/>
    <lineage>
        <taxon>Eukaryota</taxon>
        <taxon>Metazoa</taxon>
        <taxon>Ecdysozoa</taxon>
        <taxon>Arthropoda</taxon>
        <taxon>Hexapoda</taxon>
        <taxon>Insecta</taxon>
        <taxon>Pterygota</taxon>
        <taxon>Neoptera</taxon>
        <taxon>Polyneoptera</taxon>
        <taxon>Phasmatodea</taxon>
        <taxon>Verophasmatodea</taxon>
        <taxon>Anareolatae</taxon>
        <taxon>Phasmatidae</taxon>
        <taxon>Eurycanthinae</taxon>
        <taxon>Dryococelus</taxon>
    </lineage>
</organism>
<proteinExistence type="predicted"/>
<sequence length="114" mass="12657">MTLWVYKVDKPTLLVNLKAANLNVIDSESIYKLRKKVTELLKSIDTGKECLSIQSNFSNIIAREIASSSLGTVSNMKSGDPDSLMQFCLEIDCLHYDIKLLQAVMSDTLGVVTE</sequence>
<name>A0ABQ9H6B2_9NEOP</name>
<comment type="caution">
    <text evidence="1">The sequence shown here is derived from an EMBL/GenBank/DDBJ whole genome shotgun (WGS) entry which is preliminary data.</text>
</comment>
<dbReference type="EMBL" id="JARBHB010000007">
    <property type="protein sequence ID" value="KAJ8879790.1"/>
    <property type="molecule type" value="Genomic_DNA"/>
</dbReference>
<evidence type="ECO:0000313" key="1">
    <source>
        <dbReference type="EMBL" id="KAJ8879790.1"/>
    </source>
</evidence>
<reference evidence="1 2" key="1">
    <citation type="submission" date="2023-02" db="EMBL/GenBank/DDBJ databases">
        <title>LHISI_Scaffold_Assembly.</title>
        <authorList>
            <person name="Stuart O.P."/>
            <person name="Cleave R."/>
            <person name="Magrath M.J.L."/>
            <person name="Mikheyev A.S."/>
        </authorList>
    </citation>
    <scope>NUCLEOTIDE SEQUENCE [LARGE SCALE GENOMIC DNA]</scope>
    <source>
        <strain evidence="1">Daus_M_001</strain>
        <tissue evidence="1">Leg muscle</tissue>
    </source>
</reference>
<accession>A0ABQ9H6B2</accession>
<evidence type="ECO:0000313" key="2">
    <source>
        <dbReference type="Proteomes" id="UP001159363"/>
    </source>
</evidence>
<protein>
    <submittedName>
        <fullName evidence="1">Uncharacterized protein</fullName>
    </submittedName>
</protein>
<dbReference type="Proteomes" id="UP001159363">
    <property type="component" value="Chromosome 6"/>
</dbReference>
<gene>
    <name evidence="1" type="ORF">PR048_020398</name>
</gene>